<protein>
    <submittedName>
        <fullName evidence="1">Methyltransferase family protein</fullName>
    </submittedName>
</protein>
<keyword evidence="1" id="KW-0489">Methyltransferase</keyword>
<keyword evidence="1" id="KW-0808">Transferase</keyword>
<dbReference type="CDD" id="cd02440">
    <property type="entry name" value="AdoMet_MTases"/>
    <property type="match status" value="1"/>
</dbReference>
<name>A0A420WGL9_9PROT</name>
<dbReference type="RefSeq" id="WP_183077940.1">
    <property type="nucleotide sequence ID" value="NZ_RBIG01000002.1"/>
</dbReference>
<gene>
    <name evidence="1" type="ORF">BCL74_2067</name>
</gene>
<dbReference type="GO" id="GO:0032259">
    <property type="term" value="P:methylation"/>
    <property type="evidence" value="ECO:0007669"/>
    <property type="project" value="UniProtKB-KW"/>
</dbReference>
<dbReference type="Gene3D" id="3.40.50.150">
    <property type="entry name" value="Vaccinia Virus protein VP39"/>
    <property type="match status" value="1"/>
</dbReference>
<evidence type="ECO:0000313" key="2">
    <source>
        <dbReference type="Proteomes" id="UP000277424"/>
    </source>
</evidence>
<proteinExistence type="predicted"/>
<organism evidence="1 2">
    <name type="scientific">Oceanibaculum indicum</name>
    <dbReference type="NCBI Taxonomy" id="526216"/>
    <lineage>
        <taxon>Bacteria</taxon>
        <taxon>Pseudomonadati</taxon>
        <taxon>Pseudomonadota</taxon>
        <taxon>Alphaproteobacteria</taxon>
        <taxon>Rhodospirillales</taxon>
        <taxon>Oceanibaculaceae</taxon>
        <taxon>Oceanibaculum</taxon>
    </lineage>
</organism>
<dbReference type="Pfam" id="PF13489">
    <property type="entry name" value="Methyltransf_23"/>
    <property type="match status" value="1"/>
</dbReference>
<dbReference type="InterPro" id="IPR029063">
    <property type="entry name" value="SAM-dependent_MTases_sf"/>
</dbReference>
<dbReference type="GO" id="GO:0008168">
    <property type="term" value="F:methyltransferase activity"/>
    <property type="evidence" value="ECO:0007669"/>
    <property type="project" value="UniProtKB-KW"/>
</dbReference>
<reference evidence="1 2" key="1">
    <citation type="submission" date="2018-10" db="EMBL/GenBank/DDBJ databases">
        <title>Comparative analysis of microorganisms from saline springs in Andes Mountain Range, Colombia.</title>
        <authorList>
            <person name="Rubin E."/>
        </authorList>
    </citation>
    <scope>NUCLEOTIDE SEQUENCE [LARGE SCALE GENOMIC DNA]</scope>
    <source>
        <strain evidence="1 2">USBA 36</strain>
    </source>
</reference>
<dbReference type="Proteomes" id="UP000277424">
    <property type="component" value="Unassembled WGS sequence"/>
</dbReference>
<accession>A0A420WGL9</accession>
<dbReference type="EMBL" id="RBIG01000002">
    <property type="protein sequence ID" value="RKQ70127.1"/>
    <property type="molecule type" value="Genomic_DNA"/>
</dbReference>
<comment type="caution">
    <text evidence="1">The sequence shown here is derived from an EMBL/GenBank/DDBJ whole genome shotgun (WGS) entry which is preliminary data.</text>
</comment>
<dbReference type="SUPFAM" id="SSF53335">
    <property type="entry name" value="S-adenosyl-L-methionine-dependent methyltransferases"/>
    <property type="match status" value="1"/>
</dbReference>
<sequence length="455" mass="49674">MAGESTRQAPAHVVILGLGPSVEAYMDRVKRLGGAHALADEIWAVNALGDVFTCDRIFHMDDVRIQEIRAAAAPDGNIAAMLSWMRKHPGPIYTSRAHEDYPGTIDFPLEAVINSIGFSYFNSTVAYAVAYAIHLGVREISLFGVDYTYANYHHAEKGRACVEFLLGIAAARGIQIALPDSTSLMDACAPKLYGYDTLDVEIDNVDGRARVVFTPHDRLPTAAEIEAEYDHSRHPSPLVKEPASAAPLPEMFGGMPTRANEALYRLLTDYPEVSYILDVGSGDGRHAQIMRDHGRGVVTVSMSPPADHIGDFLDLPDQDKHFEAIWASHVLEHCPDPGAFLRKCHDLLPEGGILAVTVPPAKHEVVGGHVTIWNAGLLLYQMVLAGFDCREARVSGLYADGPGLAPYNISVIVRKRSAELPQLKCDTGDIELLAHLFPVPVTHGFDGRLNPINWH</sequence>
<dbReference type="AlphaFoldDB" id="A0A420WGL9"/>
<evidence type="ECO:0000313" key="1">
    <source>
        <dbReference type="EMBL" id="RKQ70127.1"/>
    </source>
</evidence>